<dbReference type="Proteomes" id="UP001321473">
    <property type="component" value="Unassembled WGS sequence"/>
</dbReference>
<dbReference type="EMBL" id="JARKHS020036181">
    <property type="protein sequence ID" value="KAK8756511.1"/>
    <property type="molecule type" value="Genomic_DNA"/>
</dbReference>
<evidence type="ECO:0000313" key="2">
    <source>
        <dbReference type="Proteomes" id="UP001321473"/>
    </source>
</evidence>
<dbReference type="AlphaFoldDB" id="A0AAQ4D221"/>
<name>A0AAQ4D221_AMBAM</name>
<comment type="caution">
    <text evidence="1">The sequence shown here is derived from an EMBL/GenBank/DDBJ whole genome shotgun (WGS) entry which is preliminary data.</text>
</comment>
<protein>
    <submittedName>
        <fullName evidence="1">Uncharacterized protein</fullName>
    </submittedName>
</protein>
<proteinExistence type="predicted"/>
<organism evidence="1 2">
    <name type="scientific">Amblyomma americanum</name>
    <name type="common">Lone star tick</name>
    <dbReference type="NCBI Taxonomy" id="6943"/>
    <lineage>
        <taxon>Eukaryota</taxon>
        <taxon>Metazoa</taxon>
        <taxon>Ecdysozoa</taxon>
        <taxon>Arthropoda</taxon>
        <taxon>Chelicerata</taxon>
        <taxon>Arachnida</taxon>
        <taxon>Acari</taxon>
        <taxon>Parasitiformes</taxon>
        <taxon>Ixodida</taxon>
        <taxon>Ixodoidea</taxon>
        <taxon>Ixodidae</taxon>
        <taxon>Amblyomminae</taxon>
        <taxon>Amblyomma</taxon>
    </lineage>
</organism>
<gene>
    <name evidence="1" type="ORF">V5799_000782</name>
</gene>
<evidence type="ECO:0000313" key="1">
    <source>
        <dbReference type="EMBL" id="KAK8756511.1"/>
    </source>
</evidence>
<keyword evidence="2" id="KW-1185">Reference proteome</keyword>
<accession>A0AAQ4D221</accession>
<sequence>MFPDDGLCDLMYFDSIYKGNQNLLSQPQRFSENLLAFLEKTATYQQTEVGVAFAYEKVANLRADLNKSNAQPLDTFWKRGVRNFGIIDMPAFGVKASDISKVFLALRVCNHKEYAKNIKYNDRYDVMYIKKTDDMLVFSYNDEKAFCQNLCNLKGNHTSLKYGIAVYDLEYNDYHGLCVPQKSFEGSYSRIQALRKTKIFLARVAFKRRRKRGV</sequence>
<reference evidence="1 2" key="1">
    <citation type="journal article" date="2023" name="Arcadia Sci">
        <title>De novo assembly of a long-read Amblyomma americanum tick genome.</title>
        <authorList>
            <person name="Chou S."/>
            <person name="Poskanzer K.E."/>
            <person name="Rollins M."/>
            <person name="Thuy-Boun P.S."/>
        </authorList>
    </citation>
    <scope>NUCLEOTIDE SEQUENCE [LARGE SCALE GENOMIC DNA]</scope>
    <source>
        <strain evidence="1">F_SG_1</strain>
        <tissue evidence="1">Salivary glands</tissue>
    </source>
</reference>